<dbReference type="InterPro" id="IPR041677">
    <property type="entry name" value="DNA2/NAM7_AAA_11"/>
</dbReference>
<reference evidence="9 10" key="1">
    <citation type="journal article" date="2012" name="PLoS Pathog.">
        <title>Diverse lifestyles and strategies of plant pathogenesis encoded in the genomes of eighteen Dothideomycetes fungi.</title>
        <authorList>
            <person name="Ohm R.A."/>
            <person name="Feau N."/>
            <person name="Henrissat B."/>
            <person name="Schoch C.L."/>
            <person name="Horwitz B.A."/>
            <person name="Barry K.W."/>
            <person name="Condon B.J."/>
            <person name="Copeland A.C."/>
            <person name="Dhillon B."/>
            <person name="Glaser F."/>
            <person name="Hesse C.N."/>
            <person name="Kosti I."/>
            <person name="LaButti K."/>
            <person name="Lindquist E.A."/>
            <person name="Lucas S."/>
            <person name="Salamov A.A."/>
            <person name="Bradshaw R.E."/>
            <person name="Ciuffetti L."/>
            <person name="Hamelin R.C."/>
            <person name="Kema G.H.J."/>
            <person name="Lawrence C."/>
            <person name="Scott J.A."/>
            <person name="Spatafora J.W."/>
            <person name="Turgeon B.G."/>
            <person name="de Wit P.J.G.M."/>
            <person name="Zhong S."/>
            <person name="Goodwin S.B."/>
            <person name="Grigoriev I.V."/>
        </authorList>
    </citation>
    <scope>NUCLEOTIDE SEQUENCE [LARGE SCALE GENOMIC DNA]</scope>
    <source>
        <strain evidence="10">C4 / ATCC 48331 / race T</strain>
    </source>
</reference>
<dbReference type="Pfam" id="PF13086">
    <property type="entry name" value="AAA_11"/>
    <property type="match status" value="1"/>
</dbReference>
<keyword evidence="4" id="KW-0347">Helicase</keyword>
<evidence type="ECO:0000256" key="2">
    <source>
        <dbReference type="ARBA" id="ARBA00022741"/>
    </source>
</evidence>
<dbReference type="InterPro" id="IPR041679">
    <property type="entry name" value="DNA2/NAM7-like_C"/>
</dbReference>
<sequence length="1150" mass="129496">MADCFARLEAKANARKRIAPLERNVCKVPEEPKQFTQNQDDHVTLQIVEQAENRSFARLGHTINYLDDSLPDEQPNHKAYVDLTYANTCGPHSQGQQDIEYVPTHRIVDVTDPKWYPSLAKIFHQTEYIKDYWKGMHAGLVMSDYKLFLITIKHNKEHCTSNVHAHKQDVPNLVKDLRIVTRSSPIIFMLVRSHNIDKLMQGLIKRFHDLAHNDPTTEFYKSLNNPSLSNTGVKETSQLPKFTALPQMHFGTWKEFRHEVGIGALIEQRFQMGNQEYNAKAAVVPVPGSFNNDAKLYMAYHLQVSVRHDANKPRLMPGDHVTVDMNPTADTQAVNEEVWRGRVTEPTGATAMGMINVIVERPWKNGTVADKMEYNKLPMTRLKMMSNGDLLTWTQKNCKMNIVIYTKNVDKECKRLMENLARMTLSEGQRATYAEKARRLDAARQMLICTDHAQSTATALYEDIEAQHRRIAIDFITKMLHPHQQEEFGRWVETGVYDRTIWLTGLSGSGKTYLAMATMLPYLGNKQVVTKAKKKANKEKEDTAKPTDDASESATKGKTEKQQQDRYKEARDNMAPPQASRRTVTERGRITIAAMQNEAVDSQYVLMSAMAKAYCQQMGLPTPLVLRLHSTEAEVKAVAAISNPNYHPTAEVSRTAINPSAKITEDLLNSLLSDYLAAFRGGCPGIADRRFKHIEGSAARYILQLARFPAFKASQELLDAFSEEELEAWGEELKPLLDARSELSNTKGKPSKEIKDKIATAAKIVLNVLLERASVICTTVSVATQASFNMTRRTHVVALEEAGRANDAETVGLFSHYWHASLRIISGAVNQLRPAAFGDEKQNPFSKLLTVSTIARIQATGGVVSQLEASSRFHNEALFKLCAHVNAMPGMKPVQGAFNEELSEKYAEINKKIWGIKSNLIFLNTKNITTQRDANRSTYCRETAAVTIQDAINRMAYMDGKDHVIITPYHAQVMMLRRQRDYAVMVAHSTRKNALAKKLLDIEIVTIDSFMGKDRASVTVDTVGAVGHLFEFERTIVATTRARTSCQLVGPTMEYTAPNSKIKQSHPLTQAIRYMNKKKWIRLLEFSEIRGMEPYRTAMMAAGLGEECEVQVYVKASTIADVIYGEADHDPVDLEIIARMKEIKPNTTKA</sequence>
<keyword evidence="10" id="KW-1185">Reference proteome</keyword>
<feature type="domain" description="DNA2/NAM7 helicase-like C-terminal" evidence="8">
    <location>
        <begin position="908"/>
        <end position="1050"/>
    </location>
</feature>
<dbReference type="GO" id="GO:0043139">
    <property type="term" value="F:5'-3' DNA helicase activity"/>
    <property type="evidence" value="ECO:0007669"/>
    <property type="project" value="TreeGrafter"/>
</dbReference>
<name>N4X9D8_COCH4</name>
<organism evidence="9 10">
    <name type="scientific">Cochliobolus heterostrophus (strain C4 / ATCC 48331 / race T)</name>
    <name type="common">Southern corn leaf blight fungus</name>
    <name type="synonym">Bipolaris maydis</name>
    <dbReference type="NCBI Taxonomy" id="665024"/>
    <lineage>
        <taxon>Eukaryota</taxon>
        <taxon>Fungi</taxon>
        <taxon>Dikarya</taxon>
        <taxon>Ascomycota</taxon>
        <taxon>Pezizomycotina</taxon>
        <taxon>Dothideomycetes</taxon>
        <taxon>Pleosporomycetidae</taxon>
        <taxon>Pleosporales</taxon>
        <taxon>Pleosporineae</taxon>
        <taxon>Pleosporaceae</taxon>
        <taxon>Bipolaris</taxon>
    </lineage>
</organism>
<evidence type="ECO:0000259" key="8">
    <source>
        <dbReference type="Pfam" id="PF13087"/>
    </source>
</evidence>
<evidence type="ECO:0000256" key="5">
    <source>
        <dbReference type="ARBA" id="ARBA00022840"/>
    </source>
</evidence>
<dbReference type="RefSeq" id="XP_014075741.1">
    <property type="nucleotide sequence ID" value="XM_014220266.1"/>
</dbReference>
<dbReference type="InterPro" id="IPR050534">
    <property type="entry name" value="Coronavir_polyprotein_1ab"/>
</dbReference>
<evidence type="ECO:0000256" key="4">
    <source>
        <dbReference type="ARBA" id="ARBA00022806"/>
    </source>
</evidence>
<dbReference type="Pfam" id="PF13087">
    <property type="entry name" value="AAA_12"/>
    <property type="match status" value="1"/>
</dbReference>
<feature type="domain" description="DNA2/NAM7 helicase helicase" evidence="7">
    <location>
        <begin position="582"/>
        <end position="834"/>
    </location>
</feature>
<dbReference type="InterPro" id="IPR027417">
    <property type="entry name" value="P-loop_NTPase"/>
</dbReference>
<dbReference type="OrthoDB" id="3689346at2759"/>
<evidence type="ECO:0000313" key="10">
    <source>
        <dbReference type="Proteomes" id="UP000012338"/>
    </source>
</evidence>
<dbReference type="HOGENOM" id="CLU_007285_0_0_1"/>
<keyword evidence="2" id="KW-0547">Nucleotide-binding</keyword>
<feature type="region of interest" description="Disordered" evidence="6">
    <location>
        <begin position="533"/>
        <end position="584"/>
    </location>
</feature>
<evidence type="ECO:0000256" key="3">
    <source>
        <dbReference type="ARBA" id="ARBA00022801"/>
    </source>
</evidence>
<dbReference type="GO" id="GO:0016787">
    <property type="term" value="F:hydrolase activity"/>
    <property type="evidence" value="ECO:0007669"/>
    <property type="project" value="UniProtKB-KW"/>
</dbReference>
<feature type="compositionally biased region" description="Basic and acidic residues" evidence="6">
    <location>
        <begin position="555"/>
        <end position="572"/>
    </location>
</feature>
<reference evidence="10" key="2">
    <citation type="journal article" date="2013" name="PLoS Genet.">
        <title>Comparative genome structure, secondary metabolite, and effector coding capacity across Cochliobolus pathogens.</title>
        <authorList>
            <person name="Condon B.J."/>
            <person name="Leng Y."/>
            <person name="Wu D."/>
            <person name="Bushley K.E."/>
            <person name="Ohm R.A."/>
            <person name="Otillar R."/>
            <person name="Martin J."/>
            <person name="Schackwitz W."/>
            <person name="Grimwood J."/>
            <person name="MohdZainudin N."/>
            <person name="Xue C."/>
            <person name="Wang R."/>
            <person name="Manning V.A."/>
            <person name="Dhillon B."/>
            <person name="Tu Z.J."/>
            <person name="Steffenson B.J."/>
            <person name="Salamov A."/>
            <person name="Sun H."/>
            <person name="Lowry S."/>
            <person name="LaButti K."/>
            <person name="Han J."/>
            <person name="Copeland A."/>
            <person name="Lindquist E."/>
            <person name="Barry K."/>
            <person name="Schmutz J."/>
            <person name="Baker S.E."/>
            <person name="Ciuffetti L.M."/>
            <person name="Grigoriev I.V."/>
            <person name="Zhong S."/>
            <person name="Turgeon B.G."/>
        </authorList>
    </citation>
    <scope>NUCLEOTIDE SEQUENCE [LARGE SCALE GENOMIC DNA]</scope>
    <source>
        <strain evidence="10">C4 / ATCC 48331 / race T</strain>
    </source>
</reference>
<dbReference type="PANTHER" id="PTHR43788:SF8">
    <property type="entry name" value="DNA-BINDING PROTEIN SMUBP-2"/>
    <property type="match status" value="1"/>
</dbReference>
<feature type="compositionally biased region" description="Basic and acidic residues" evidence="6">
    <location>
        <begin position="538"/>
        <end position="548"/>
    </location>
</feature>
<keyword evidence="5" id="KW-0067">ATP-binding</keyword>
<accession>N4X9D8</accession>
<keyword evidence="3" id="KW-0378">Hydrolase</keyword>
<comment type="similarity">
    <text evidence="1">Belongs to the DNA2/NAM7 helicase family.</text>
</comment>
<evidence type="ECO:0000313" key="9">
    <source>
        <dbReference type="EMBL" id="ENI01832.1"/>
    </source>
</evidence>
<dbReference type="EMBL" id="KB733466">
    <property type="protein sequence ID" value="ENI01832.1"/>
    <property type="molecule type" value="Genomic_DNA"/>
</dbReference>
<proteinExistence type="inferred from homology"/>
<dbReference type="GeneID" id="25842300"/>
<evidence type="ECO:0000259" key="7">
    <source>
        <dbReference type="Pfam" id="PF13086"/>
    </source>
</evidence>
<dbReference type="GO" id="GO:0005524">
    <property type="term" value="F:ATP binding"/>
    <property type="evidence" value="ECO:0007669"/>
    <property type="project" value="UniProtKB-KW"/>
</dbReference>
<evidence type="ECO:0000256" key="1">
    <source>
        <dbReference type="ARBA" id="ARBA00007913"/>
    </source>
</evidence>
<protein>
    <submittedName>
        <fullName evidence="9">Uncharacterized protein</fullName>
    </submittedName>
</protein>
<dbReference type="SUPFAM" id="SSF52540">
    <property type="entry name" value="P-loop containing nucleoside triphosphate hydrolases"/>
    <property type="match status" value="1"/>
</dbReference>
<dbReference type="PANTHER" id="PTHR43788">
    <property type="entry name" value="DNA2/NAM7 HELICASE FAMILY MEMBER"/>
    <property type="match status" value="1"/>
</dbReference>
<dbReference type="Gene3D" id="3.40.50.300">
    <property type="entry name" value="P-loop containing nucleotide triphosphate hydrolases"/>
    <property type="match status" value="2"/>
</dbReference>
<dbReference type="AlphaFoldDB" id="N4X9D8"/>
<dbReference type="Proteomes" id="UP000012338">
    <property type="component" value="Unassembled WGS sequence"/>
</dbReference>
<evidence type="ECO:0000256" key="6">
    <source>
        <dbReference type="SAM" id="MobiDB-lite"/>
    </source>
</evidence>
<gene>
    <name evidence="9" type="ORF">COCC4DRAFT_203345</name>
</gene>